<name>M2UYZ4_COCH5</name>
<dbReference type="HOGENOM" id="CLU_523924_0_0_1"/>
<dbReference type="OMA" id="WYLEFFL"/>
<dbReference type="OrthoDB" id="3660227at2759"/>
<reference evidence="3" key="2">
    <citation type="journal article" date="2013" name="PLoS Genet.">
        <title>Comparative genome structure, secondary metabolite, and effector coding capacity across Cochliobolus pathogens.</title>
        <authorList>
            <person name="Condon B.J."/>
            <person name="Leng Y."/>
            <person name="Wu D."/>
            <person name="Bushley K.E."/>
            <person name="Ohm R.A."/>
            <person name="Otillar R."/>
            <person name="Martin J."/>
            <person name="Schackwitz W."/>
            <person name="Grimwood J."/>
            <person name="MohdZainudin N."/>
            <person name="Xue C."/>
            <person name="Wang R."/>
            <person name="Manning V.A."/>
            <person name="Dhillon B."/>
            <person name="Tu Z.J."/>
            <person name="Steffenson B.J."/>
            <person name="Salamov A."/>
            <person name="Sun H."/>
            <person name="Lowry S."/>
            <person name="LaButti K."/>
            <person name="Han J."/>
            <person name="Copeland A."/>
            <person name="Lindquist E."/>
            <person name="Barry K."/>
            <person name="Schmutz J."/>
            <person name="Baker S.E."/>
            <person name="Ciuffetti L.M."/>
            <person name="Grigoriev I.V."/>
            <person name="Zhong S."/>
            <person name="Turgeon B.G."/>
        </authorList>
    </citation>
    <scope>NUCLEOTIDE SEQUENCE [LARGE SCALE GENOMIC DNA]</scope>
    <source>
        <strain evidence="3">C5 / ATCC 48332 / race O</strain>
    </source>
</reference>
<dbReference type="AlphaFoldDB" id="M2UYZ4"/>
<dbReference type="PROSITE" id="PS50181">
    <property type="entry name" value="FBOX"/>
    <property type="match status" value="1"/>
</dbReference>
<dbReference type="SUPFAM" id="SSF52047">
    <property type="entry name" value="RNI-like"/>
    <property type="match status" value="1"/>
</dbReference>
<proteinExistence type="predicted"/>
<dbReference type="Proteomes" id="UP000016936">
    <property type="component" value="Unassembled WGS sequence"/>
</dbReference>
<gene>
    <name evidence="2" type="ORF">COCHEDRAFT_1223724</name>
</gene>
<reference evidence="2 3" key="1">
    <citation type="journal article" date="2012" name="PLoS Pathog.">
        <title>Diverse lifestyles and strategies of plant pathogenesis encoded in the genomes of eighteen Dothideomycetes fungi.</title>
        <authorList>
            <person name="Ohm R.A."/>
            <person name="Feau N."/>
            <person name="Henrissat B."/>
            <person name="Schoch C.L."/>
            <person name="Horwitz B.A."/>
            <person name="Barry K.W."/>
            <person name="Condon B.J."/>
            <person name="Copeland A.C."/>
            <person name="Dhillon B."/>
            <person name="Glaser F."/>
            <person name="Hesse C.N."/>
            <person name="Kosti I."/>
            <person name="LaButti K."/>
            <person name="Lindquist E.A."/>
            <person name="Lucas S."/>
            <person name="Salamov A.A."/>
            <person name="Bradshaw R.E."/>
            <person name="Ciuffetti L."/>
            <person name="Hamelin R.C."/>
            <person name="Kema G.H.J."/>
            <person name="Lawrence C."/>
            <person name="Scott J.A."/>
            <person name="Spatafora J.W."/>
            <person name="Turgeon B.G."/>
            <person name="de Wit P.J.G.M."/>
            <person name="Zhong S."/>
            <person name="Goodwin S.B."/>
            <person name="Grigoriev I.V."/>
        </authorList>
    </citation>
    <scope>NUCLEOTIDE SEQUENCE [LARGE SCALE GENOMIC DNA]</scope>
    <source>
        <strain evidence="3">C5 / ATCC 48332 / race O</strain>
    </source>
</reference>
<dbReference type="EMBL" id="KB445574">
    <property type="protein sequence ID" value="EMD93028.1"/>
    <property type="molecule type" value="Genomic_DNA"/>
</dbReference>
<organism evidence="2 3">
    <name type="scientific">Cochliobolus heterostrophus (strain C5 / ATCC 48332 / race O)</name>
    <name type="common">Southern corn leaf blight fungus</name>
    <name type="synonym">Bipolaris maydis</name>
    <dbReference type="NCBI Taxonomy" id="701091"/>
    <lineage>
        <taxon>Eukaryota</taxon>
        <taxon>Fungi</taxon>
        <taxon>Dikarya</taxon>
        <taxon>Ascomycota</taxon>
        <taxon>Pezizomycotina</taxon>
        <taxon>Dothideomycetes</taxon>
        <taxon>Pleosporomycetidae</taxon>
        <taxon>Pleosporales</taxon>
        <taxon>Pleosporineae</taxon>
        <taxon>Pleosporaceae</taxon>
        <taxon>Bipolaris</taxon>
    </lineage>
</organism>
<dbReference type="InterPro" id="IPR001810">
    <property type="entry name" value="F-box_dom"/>
</dbReference>
<feature type="domain" description="F-box" evidence="1">
    <location>
        <begin position="10"/>
        <end position="60"/>
    </location>
</feature>
<evidence type="ECO:0000313" key="3">
    <source>
        <dbReference type="Proteomes" id="UP000016936"/>
    </source>
</evidence>
<sequence>MLNGTMKPSFDRFNTLPDELLLLIFDQIKADDSISNFHALNTTSKRLRRLTTDYLYYKFHGLAPEQLLRTIALPRPDVRPELADHIKEVVWYQNYWTRTARRRCLQENDRILLARQLQDSGRLLYETRYSENLPGRFVDFDHEREIHWWYLEFFLLFTPKVQRLRVWDTWKWDDHSYWFETMAQNPTEFETLHWVTLHGPLRLENAVPLLTLPSIRKLELTEVITMRQEPNRIFSWQDGWERTIEKMLGNGSSLEQLVMRESNIFFPEAIIILEKLNNLKSLTYEHAPNDLALHPETYREFPLMNELRRLSGIPLEYLRIRGEVPLDESVVSSLLNINPPMLEEHPLQNLRTLNIGPCDENSINGISLMMYKNDGDPGHSGIADQLPDTLEVLNIKLEQYGYDGVALLYPYFQILSDFATAVACSPCNLKRVTLVEWPAWRDGDSAEAMFSFLQELYSKAGIELDVSFADI</sequence>
<keyword evidence="3" id="KW-1185">Reference proteome</keyword>
<protein>
    <recommendedName>
        <fullName evidence="1">F-box domain-containing protein</fullName>
    </recommendedName>
</protein>
<evidence type="ECO:0000313" key="2">
    <source>
        <dbReference type="EMBL" id="EMD93028.1"/>
    </source>
</evidence>
<accession>M2UYZ4</accession>
<evidence type="ECO:0000259" key="1">
    <source>
        <dbReference type="PROSITE" id="PS50181"/>
    </source>
</evidence>